<dbReference type="EMBL" id="JABXJK010000004">
    <property type="protein sequence ID" value="MBA0971005.1"/>
    <property type="molecule type" value="Genomic_DNA"/>
</dbReference>
<reference evidence="1 3" key="1">
    <citation type="submission" date="2020-06" db="EMBL/GenBank/DDBJ databases">
        <title>Crossreactivity between MHC class I-restricted antigens from cancer cells and an enterococcal bacteriophage.</title>
        <authorList>
            <person name="Fluckiger A."/>
            <person name="Daillere R."/>
            <person name="Sassi M."/>
            <person name="Cattoir V."/>
            <person name="Kroemer G."/>
            <person name="Zitvogel L."/>
        </authorList>
    </citation>
    <scope>NUCLEOTIDE SEQUENCE [LARGE SCALE GENOMIC DNA]</scope>
    <source>
        <strain evidence="1 3">EG4</strain>
    </source>
</reference>
<accession>A0ABD4ZY95</accession>
<dbReference type="RefSeq" id="WP_103301398.1">
    <property type="nucleotide sequence ID" value="NZ_BSYC01000002.1"/>
</dbReference>
<dbReference type="Pfam" id="PF22652">
    <property type="entry name" value="DUF7006"/>
    <property type="match status" value="1"/>
</dbReference>
<dbReference type="Proteomes" id="UP000571857">
    <property type="component" value="Unassembled WGS sequence"/>
</dbReference>
<reference evidence="2 4" key="2">
    <citation type="submission" date="2023-06" db="EMBL/GenBank/DDBJ databases">
        <title>Acute promotion of culturable opportunistic pathogens and persistent increase of antibiotic resistance following antibiotic exposure in mouse gut microbiota.</title>
        <authorList>
            <person name="Li L."/>
            <person name="Wang B."/>
            <person name="Sun Y."/>
            <person name="Wang M."/>
            <person name="Xu H."/>
        </authorList>
    </citation>
    <scope>NUCLEOTIDE SEQUENCE [LARGE SCALE GENOMIC DNA]</scope>
    <source>
        <strain evidence="2 4">CRI2_2</strain>
    </source>
</reference>
<proteinExistence type="predicted"/>
<comment type="caution">
    <text evidence="2">The sequence shown here is derived from an EMBL/GenBank/DDBJ whole genome shotgun (WGS) entry which is preliminary data.</text>
</comment>
<evidence type="ECO:0000313" key="1">
    <source>
        <dbReference type="EMBL" id="MBA0971005.1"/>
    </source>
</evidence>
<name>A0ABD4ZY95_ENTGA</name>
<sequence length="141" mass="16894">MYLKKIYFWEIQSLASFVEYERKKNSHEKVGLTNNDYYVLKIIEGLCKEARNLIKGISEENFKLTMGNLVKVDAKICLYLFFLINSQYLDYSEIQQVVDQECIEDYYDSFFFSDILNDYKLINYRNIGDGRYVEKNSNCRF</sequence>
<organism evidence="2 4">
    <name type="scientific">Enterococcus gallinarum</name>
    <dbReference type="NCBI Taxonomy" id="1353"/>
    <lineage>
        <taxon>Bacteria</taxon>
        <taxon>Bacillati</taxon>
        <taxon>Bacillota</taxon>
        <taxon>Bacilli</taxon>
        <taxon>Lactobacillales</taxon>
        <taxon>Enterococcaceae</taxon>
        <taxon>Enterococcus</taxon>
    </lineage>
</organism>
<dbReference type="AlphaFoldDB" id="A0ABD4ZY95"/>
<dbReference type="EMBL" id="JASUBT010000027">
    <property type="protein sequence ID" value="MDL4937626.1"/>
    <property type="molecule type" value="Genomic_DNA"/>
</dbReference>
<dbReference type="InterPro" id="IPR054275">
    <property type="entry name" value="DUF7006"/>
</dbReference>
<gene>
    <name evidence="1" type="ORF">HWH42_00095</name>
    <name evidence="2" type="ORF">QRX88_18150</name>
</gene>
<dbReference type="Proteomes" id="UP001241571">
    <property type="component" value="Unassembled WGS sequence"/>
</dbReference>
<evidence type="ECO:0000313" key="4">
    <source>
        <dbReference type="Proteomes" id="UP001241571"/>
    </source>
</evidence>
<evidence type="ECO:0000313" key="3">
    <source>
        <dbReference type="Proteomes" id="UP000571857"/>
    </source>
</evidence>
<protein>
    <submittedName>
        <fullName evidence="2">Uncharacterized protein</fullName>
    </submittedName>
</protein>
<evidence type="ECO:0000313" key="2">
    <source>
        <dbReference type="EMBL" id="MDL4937626.1"/>
    </source>
</evidence>